<reference evidence="1" key="1">
    <citation type="submission" date="2017-05" db="UniProtKB">
        <authorList>
            <consortium name="EnsemblMetazoa"/>
        </authorList>
    </citation>
    <scope>IDENTIFICATION</scope>
</reference>
<accession>A0A1X7TEN7</accession>
<dbReference type="InParanoid" id="A0A1X7TEN7"/>
<name>A0A1X7TEN7_AMPQE</name>
<evidence type="ECO:0000313" key="1">
    <source>
        <dbReference type="EnsemblMetazoa" id="Aqu2.1.12964_001"/>
    </source>
</evidence>
<protein>
    <submittedName>
        <fullName evidence="1">Uncharacterized protein</fullName>
    </submittedName>
</protein>
<dbReference type="AlphaFoldDB" id="A0A1X7TEN7"/>
<organism evidence="1">
    <name type="scientific">Amphimedon queenslandica</name>
    <name type="common">Sponge</name>
    <dbReference type="NCBI Taxonomy" id="400682"/>
    <lineage>
        <taxon>Eukaryota</taxon>
        <taxon>Metazoa</taxon>
        <taxon>Porifera</taxon>
        <taxon>Demospongiae</taxon>
        <taxon>Heteroscleromorpha</taxon>
        <taxon>Haplosclerida</taxon>
        <taxon>Niphatidae</taxon>
        <taxon>Amphimedon</taxon>
    </lineage>
</organism>
<proteinExistence type="predicted"/>
<dbReference type="EnsemblMetazoa" id="Aqu2.1.12964_001">
    <property type="protein sequence ID" value="Aqu2.1.12964_001"/>
    <property type="gene ID" value="Aqu2.1.12964"/>
</dbReference>
<sequence length="191" mass="21257">ELMTVGIRVCRREGNSAGCRSNIFQTNGISYSQICGKVVGYQKERTNGANTNIDDINDAYIDGVSITRGSPRQHVWSYIAGFQSNINTGSTCPCNNGTTNIIQSFVGEHYYCESGTNSEPSNTKVYTTDPLWDGNNCPSHEAPCCNGTGLPWFFRDYGNATITDYIELRVCENEAWNNEDTPVQLYEIYVK</sequence>